<feature type="signal peptide" evidence="2">
    <location>
        <begin position="1"/>
        <end position="15"/>
    </location>
</feature>
<dbReference type="EMBL" id="JAUEPS010000006">
    <property type="protein sequence ID" value="KAK0464716.1"/>
    <property type="molecule type" value="Genomic_DNA"/>
</dbReference>
<dbReference type="GO" id="GO:0000030">
    <property type="term" value="F:mannosyltransferase activity"/>
    <property type="evidence" value="ECO:0007669"/>
    <property type="project" value="TreeGrafter"/>
</dbReference>
<protein>
    <submittedName>
        <fullName evidence="3">Uncharacterized protein</fullName>
    </submittedName>
</protein>
<dbReference type="GO" id="GO:0031501">
    <property type="term" value="C:mannosyltransferase complex"/>
    <property type="evidence" value="ECO:0007669"/>
    <property type="project" value="TreeGrafter"/>
</dbReference>
<proteinExistence type="predicted"/>
<evidence type="ECO:0000256" key="1">
    <source>
        <dbReference type="SAM" id="Phobius"/>
    </source>
</evidence>
<organism evidence="3 4">
    <name type="scientific">Armillaria tabescens</name>
    <name type="common">Ringless honey mushroom</name>
    <name type="synonym">Agaricus tabescens</name>
    <dbReference type="NCBI Taxonomy" id="1929756"/>
    <lineage>
        <taxon>Eukaryota</taxon>
        <taxon>Fungi</taxon>
        <taxon>Dikarya</taxon>
        <taxon>Basidiomycota</taxon>
        <taxon>Agaricomycotina</taxon>
        <taxon>Agaricomycetes</taxon>
        <taxon>Agaricomycetidae</taxon>
        <taxon>Agaricales</taxon>
        <taxon>Marasmiineae</taxon>
        <taxon>Physalacriaceae</taxon>
        <taxon>Desarmillaria</taxon>
    </lineage>
</organism>
<gene>
    <name evidence="3" type="ORF">EV420DRAFT_1638258</name>
</gene>
<keyword evidence="1" id="KW-0472">Membrane</keyword>
<accession>A0AA39NFJ8</accession>
<dbReference type="GO" id="GO:0005789">
    <property type="term" value="C:endoplasmic reticulum membrane"/>
    <property type="evidence" value="ECO:0007669"/>
    <property type="project" value="TreeGrafter"/>
</dbReference>
<comment type="caution">
    <text evidence="3">The sequence shown here is derived from an EMBL/GenBank/DDBJ whole genome shotgun (WGS) entry which is preliminary data.</text>
</comment>
<dbReference type="Proteomes" id="UP001175211">
    <property type="component" value="Unassembled WGS sequence"/>
</dbReference>
<reference evidence="3" key="1">
    <citation type="submission" date="2023-06" db="EMBL/GenBank/DDBJ databases">
        <authorList>
            <consortium name="Lawrence Berkeley National Laboratory"/>
            <person name="Ahrendt S."/>
            <person name="Sahu N."/>
            <person name="Indic B."/>
            <person name="Wong-Bajracharya J."/>
            <person name="Merenyi Z."/>
            <person name="Ke H.-M."/>
            <person name="Monk M."/>
            <person name="Kocsube S."/>
            <person name="Drula E."/>
            <person name="Lipzen A."/>
            <person name="Balint B."/>
            <person name="Henrissat B."/>
            <person name="Andreopoulos B."/>
            <person name="Martin F.M."/>
            <person name="Harder C.B."/>
            <person name="Rigling D."/>
            <person name="Ford K.L."/>
            <person name="Foster G.D."/>
            <person name="Pangilinan J."/>
            <person name="Papanicolaou A."/>
            <person name="Barry K."/>
            <person name="LaButti K."/>
            <person name="Viragh M."/>
            <person name="Koriabine M."/>
            <person name="Yan M."/>
            <person name="Riley R."/>
            <person name="Champramary S."/>
            <person name="Plett K.L."/>
            <person name="Tsai I.J."/>
            <person name="Slot J."/>
            <person name="Sipos G."/>
            <person name="Plett J."/>
            <person name="Nagy L.G."/>
            <person name="Grigoriev I.V."/>
        </authorList>
    </citation>
    <scope>NUCLEOTIDE SEQUENCE</scope>
    <source>
        <strain evidence="3">CCBAS 213</strain>
    </source>
</reference>
<keyword evidence="1" id="KW-0812">Transmembrane</keyword>
<keyword evidence="1" id="KW-1133">Transmembrane helix</keyword>
<dbReference type="PANTHER" id="PTHR28022">
    <property type="entry name" value="GPI MANNOSYLTRANSFERASE 2 SUBUNIT PGA1"/>
    <property type="match status" value="1"/>
</dbReference>
<evidence type="ECO:0000313" key="4">
    <source>
        <dbReference type="Proteomes" id="UP001175211"/>
    </source>
</evidence>
<name>A0AA39NFJ8_ARMTA</name>
<dbReference type="AlphaFoldDB" id="A0AA39NFJ8"/>
<dbReference type="GO" id="GO:0006506">
    <property type="term" value="P:GPI anchor biosynthetic process"/>
    <property type="evidence" value="ECO:0007669"/>
    <property type="project" value="TreeGrafter"/>
</dbReference>
<keyword evidence="2" id="KW-0732">Signal</keyword>
<feature type="transmembrane region" description="Helical" evidence="1">
    <location>
        <begin position="143"/>
        <end position="168"/>
    </location>
</feature>
<feature type="chain" id="PRO_5041452815" evidence="2">
    <location>
        <begin position="16"/>
        <end position="181"/>
    </location>
</feature>
<dbReference type="RefSeq" id="XP_060335837.1">
    <property type="nucleotide sequence ID" value="XM_060476812.1"/>
</dbReference>
<sequence length="181" mass="20298">MLKLCFLLLFTVVAANTEIVNFYASSDQRAVWNEWPTLSANGSEKQWKILPVPLGTPLTDNTSQLWINLDLSSKERTAYTLRVSWAAYYPTNVFIDVVDEPARAHIRFVDAGVFTPGRTKQPSPVPFSIVLERLYFGLLPASVLPTLVFMGPVLLMAGLAIPWINAYLEKVAVEARKERNV</sequence>
<evidence type="ECO:0000313" key="3">
    <source>
        <dbReference type="EMBL" id="KAK0464716.1"/>
    </source>
</evidence>
<dbReference type="GeneID" id="85360360"/>
<keyword evidence="4" id="KW-1185">Reference proteome</keyword>
<dbReference type="InterPro" id="IPR019433">
    <property type="entry name" value="GPI_ManTrfase_II_coact_Pga1"/>
</dbReference>
<evidence type="ECO:0000256" key="2">
    <source>
        <dbReference type="SAM" id="SignalP"/>
    </source>
</evidence>
<dbReference type="PANTHER" id="PTHR28022:SF1">
    <property type="entry name" value="GPI MANNOSYLTRANSFERASE 2 SUBUNIT PGA1"/>
    <property type="match status" value="1"/>
</dbReference>